<dbReference type="PROSITE" id="PS50805">
    <property type="entry name" value="KRAB"/>
    <property type="match status" value="1"/>
</dbReference>
<feature type="domain" description="KRAB" evidence="1">
    <location>
        <begin position="23"/>
        <end position="95"/>
    </location>
</feature>
<dbReference type="Pfam" id="PF01352">
    <property type="entry name" value="KRAB"/>
    <property type="match status" value="1"/>
</dbReference>
<dbReference type="InterPro" id="IPR001909">
    <property type="entry name" value="KRAB"/>
</dbReference>
<dbReference type="PANTHER" id="PTHR23232:SF158">
    <property type="entry name" value="KRAB DOMAIN-CONTAINING PROTEIN 5"/>
    <property type="match status" value="1"/>
</dbReference>
<dbReference type="RefSeq" id="XP_053075833.1">
    <property type="nucleotide sequence ID" value="XM_053219858.1"/>
</dbReference>
<evidence type="ECO:0000259" key="1">
    <source>
        <dbReference type="PROSITE" id="PS50805"/>
    </source>
</evidence>
<name>A0ABM3PVX0_ACIJB</name>
<organism evidence="2 4">
    <name type="scientific">Acinonyx jubatus</name>
    <name type="common">Cheetah</name>
    <dbReference type="NCBI Taxonomy" id="32536"/>
    <lineage>
        <taxon>Eukaryota</taxon>
        <taxon>Metazoa</taxon>
        <taxon>Chordata</taxon>
        <taxon>Craniata</taxon>
        <taxon>Vertebrata</taxon>
        <taxon>Euteleostomi</taxon>
        <taxon>Mammalia</taxon>
        <taxon>Eutheria</taxon>
        <taxon>Laurasiatheria</taxon>
        <taxon>Carnivora</taxon>
        <taxon>Feliformia</taxon>
        <taxon>Felidae</taxon>
        <taxon>Felinae</taxon>
        <taxon>Acinonyx</taxon>
    </lineage>
</organism>
<evidence type="ECO:0000313" key="3">
    <source>
        <dbReference type="RefSeq" id="XP_053075833.1"/>
    </source>
</evidence>
<sequence>MNFRKNNNNNKKNISGITPQDSVAFEDVTVKFTMEEWALLDPSQKKLYRDVMQETFRNLASIVCISEEKWEVYDSEDQDENHGTHLISQMVGRLCKCKECSQYEGIFGQIPNQNPKKRTPTGIKLDERNWNSLNDLARIFWLIRLRGTLCPTPRSGLGRFCHLRTYSPS</sequence>
<dbReference type="InterPro" id="IPR050169">
    <property type="entry name" value="Krueppel_C2H2_ZnF"/>
</dbReference>
<evidence type="ECO:0000313" key="2">
    <source>
        <dbReference type="Proteomes" id="UP001652583"/>
    </source>
</evidence>
<protein>
    <submittedName>
        <fullName evidence="3 4">Zinc finger protein 670-like isoform X3</fullName>
    </submittedName>
</protein>
<dbReference type="Proteomes" id="UP001652583">
    <property type="component" value="Chromosome A2"/>
</dbReference>
<evidence type="ECO:0000313" key="4">
    <source>
        <dbReference type="RefSeq" id="XP_053075834.1"/>
    </source>
</evidence>
<dbReference type="RefSeq" id="XP_053075834.1">
    <property type="nucleotide sequence ID" value="XM_053219859.1"/>
</dbReference>
<dbReference type="InterPro" id="IPR036051">
    <property type="entry name" value="KRAB_dom_sf"/>
</dbReference>
<dbReference type="SUPFAM" id="SSF109640">
    <property type="entry name" value="KRAB domain (Kruppel-associated box)"/>
    <property type="match status" value="1"/>
</dbReference>
<accession>A0ABM3PVX0</accession>
<dbReference type="SMART" id="SM00349">
    <property type="entry name" value="KRAB"/>
    <property type="match status" value="1"/>
</dbReference>
<dbReference type="GeneID" id="106983941"/>
<proteinExistence type="predicted"/>
<keyword evidence="2" id="KW-1185">Reference proteome</keyword>
<dbReference type="CDD" id="cd07765">
    <property type="entry name" value="KRAB_A-box"/>
    <property type="match status" value="1"/>
</dbReference>
<reference evidence="3 4" key="1">
    <citation type="submission" date="2025-05" db="UniProtKB">
        <authorList>
            <consortium name="RefSeq"/>
        </authorList>
    </citation>
    <scope>IDENTIFICATION</scope>
    <source>
        <tissue evidence="3 4">Blood</tissue>
    </source>
</reference>
<dbReference type="Gene3D" id="6.10.140.140">
    <property type="match status" value="1"/>
</dbReference>
<gene>
    <name evidence="3 4" type="primary">LOC106983941</name>
</gene>
<dbReference type="PANTHER" id="PTHR23232">
    <property type="entry name" value="KRAB DOMAIN C2H2 ZINC FINGER"/>
    <property type="match status" value="1"/>
</dbReference>